<proteinExistence type="predicted"/>
<organism evidence="1 2">
    <name type="scientific">Pendulispora albinea</name>
    <dbReference type="NCBI Taxonomy" id="2741071"/>
    <lineage>
        <taxon>Bacteria</taxon>
        <taxon>Pseudomonadati</taxon>
        <taxon>Myxococcota</taxon>
        <taxon>Myxococcia</taxon>
        <taxon>Myxococcales</taxon>
        <taxon>Sorangiineae</taxon>
        <taxon>Pendulisporaceae</taxon>
        <taxon>Pendulispora</taxon>
    </lineage>
</organism>
<keyword evidence="2" id="KW-1185">Reference proteome</keyword>
<evidence type="ECO:0000313" key="2">
    <source>
        <dbReference type="Proteomes" id="UP001370348"/>
    </source>
</evidence>
<sequence length="347" mass="39917">MSYYLTKAREVTWTEWKEEFSALFDLLAGWLFGATINHAAEESFRAQNYVAFVDRRGIERARLADINGFYMLECLVKRGLGVPLDPEVVQHLAQFGNGTLCGWWKRDTLASGKSYFKGRRPVKIVHDVDDTAWWLKLRGVPATDAHLLPFLSQDSLPSGFYEAARACGADPRFILRTWEKREWHKWDCDLLCMANMISALPRGDEAASTELQARVFQENARLINAAVASDYEALMMYYEPKVVGAFLLLFYDREHRPFLTDRSREVLGRAVERDLARLDREELGSRWAGDDRNTYIHGYNLQWRNAVLPLLFATYTRRHLLSAGSSERLLAPPGHARDEHEVRRIAS</sequence>
<dbReference type="EMBL" id="CP089984">
    <property type="protein sequence ID" value="WXB19485.1"/>
    <property type="molecule type" value="Genomic_DNA"/>
</dbReference>
<accession>A0ABZ2MAE4</accession>
<protein>
    <submittedName>
        <fullName evidence="1">Uncharacterized protein</fullName>
    </submittedName>
</protein>
<dbReference type="Proteomes" id="UP001370348">
    <property type="component" value="Chromosome"/>
</dbReference>
<gene>
    <name evidence="1" type="ORF">LZC94_19930</name>
</gene>
<name>A0ABZ2MAE4_9BACT</name>
<reference evidence="1 2" key="1">
    <citation type="submission" date="2021-12" db="EMBL/GenBank/DDBJ databases">
        <title>Discovery of the Pendulisporaceae a myxobacterial family with distinct sporulation behavior and unique specialized metabolism.</title>
        <authorList>
            <person name="Garcia R."/>
            <person name="Popoff A."/>
            <person name="Bader C.D."/>
            <person name="Loehr J."/>
            <person name="Walesch S."/>
            <person name="Walt C."/>
            <person name="Boldt J."/>
            <person name="Bunk B."/>
            <person name="Haeckl F.J.F.P.J."/>
            <person name="Gunesch A.P."/>
            <person name="Birkelbach J."/>
            <person name="Nuebel U."/>
            <person name="Pietschmann T."/>
            <person name="Bach T."/>
            <person name="Mueller R."/>
        </authorList>
    </citation>
    <scope>NUCLEOTIDE SEQUENCE [LARGE SCALE GENOMIC DNA]</scope>
    <source>
        <strain evidence="1 2">MSr11954</strain>
    </source>
</reference>
<evidence type="ECO:0000313" key="1">
    <source>
        <dbReference type="EMBL" id="WXB19485.1"/>
    </source>
</evidence>
<dbReference type="RefSeq" id="WP_394829100.1">
    <property type="nucleotide sequence ID" value="NZ_CP089984.1"/>
</dbReference>